<evidence type="ECO:0000256" key="2">
    <source>
        <dbReference type="ARBA" id="ARBA00022989"/>
    </source>
</evidence>
<dbReference type="Proteomes" id="UP000247602">
    <property type="component" value="Unassembled WGS sequence"/>
</dbReference>
<dbReference type="EMBL" id="JACIBU010000001">
    <property type="protein sequence ID" value="MBB3675793.1"/>
    <property type="molecule type" value="Genomic_DNA"/>
</dbReference>
<dbReference type="Gene3D" id="3.30.70.270">
    <property type="match status" value="1"/>
</dbReference>
<dbReference type="InterPro" id="IPR029787">
    <property type="entry name" value="Nucleotide_cyclase"/>
</dbReference>
<dbReference type="Pfam" id="PF00672">
    <property type="entry name" value="HAMP"/>
    <property type="match status" value="1"/>
</dbReference>
<proteinExistence type="predicted"/>
<dbReference type="Proteomes" id="UP000580718">
    <property type="component" value="Unassembled WGS sequence"/>
</dbReference>
<sequence length="888" mass="93620">MTSTGAARVRSRRRAPLWAYLTALVLVPLLGVGALTWGIARQRTVEAASAARAEAAVHAVALLDAVRSSVEEEVVPALSLAVMDASAGTTSTGRTEVVAAAERQQDQITFDRAQRTTDRALALLPVGQVGAAAADRAADHLEAVRAEVEAAGLDVVDVYVAYLDVTKGLMNAERAAAAAANAEEAPLATAQATRDVELVAALTQRAGQVVPLFLSEQLSGGNPEGYAALSWENAWVDYTSAYRQMEELSQSDLRVAWADGRDSTTFTAVDDVLAAYADGVTSAAMTVDQVLSLVRAHVARSTLLADVLDVAVHDAQALAAADRRAADASRVTALAVGAGLLLLSVAGAFLLGRTVSRSLGLLAGQAEQVSRGSLVDVQVDGPWEVRTVSAALGSAVASLRRIQDQARAVARGDLSNALLDEPLPGPLGEVVHASVRQIVRSVRQREELQSALAHQATHDQLTELPNRGQALRLTAAALSRGQRSGSMTGLLYLDLDGFKAVNDNHGHAVGDEVLRVVATRLRDVVRAGDVVCRLGGDEFVVLVEPVAHEGDLLELAERLITSISEPIGAGGHTVRIGVSVGVAVSRDGIADADVLFAEADTATYRAKRQGRSRAEVFDDVLRAQLAERAELEAAIAAGLTNGEMELHYQPVVDVADDRVSGYEALIRWQRPGHGWVAPDDFIPVAEASSLICDLDRWVLHEATRQLAEWRRVHPAAPDTPEPTMAVNISGRHLADRSVVQDVADVLAASGLPPALLVLEVTETVLVDAPAALDNLAALRALGTSVAIDDFGTGYTSIGQLRHMPVDTLKIDRSFIGSAEPGHEELVALIIRAAHTFGLTVVAEGVEEPAQLVRLLADGCDHAQGYLLHRPLTAADAGALLARVRSTTG</sequence>
<keyword evidence="1 3" id="KW-0812">Transmembrane</keyword>
<feature type="domain" description="GGDEF" evidence="6">
    <location>
        <begin position="486"/>
        <end position="619"/>
    </location>
</feature>
<dbReference type="NCBIfam" id="TIGR00254">
    <property type="entry name" value="GGDEF"/>
    <property type="match status" value="1"/>
</dbReference>
<evidence type="ECO:0000259" key="6">
    <source>
        <dbReference type="PROSITE" id="PS50887"/>
    </source>
</evidence>
<keyword evidence="2 3" id="KW-1133">Transmembrane helix</keyword>
<reference evidence="8 9" key="1">
    <citation type="submission" date="2018-06" db="EMBL/GenBank/DDBJ databases">
        <title>Draft genome sequence of Modestobacter versicolor CP153-2.</title>
        <authorList>
            <person name="Gundlapally S.R."/>
        </authorList>
    </citation>
    <scope>NUCLEOTIDE SEQUENCE [LARGE SCALE GENOMIC DNA]</scope>
    <source>
        <strain evidence="8 9">CP153-2</strain>
    </source>
</reference>
<feature type="domain" description="EAL" evidence="4">
    <location>
        <begin position="628"/>
        <end position="884"/>
    </location>
</feature>
<feature type="domain" description="HAMP" evidence="5">
    <location>
        <begin position="353"/>
        <end position="404"/>
    </location>
</feature>
<evidence type="ECO:0000313" key="8">
    <source>
        <dbReference type="EMBL" id="PZA19529.1"/>
    </source>
</evidence>
<dbReference type="InterPro" id="IPR052155">
    <property type="entry name" value="Biofilm_reg_signaling"/>
</dbReference>
<dbReference type="RefSeq" id="WP_110554032.1">
    <property type="nucleotide sequence ID" value="NZ_JACIBU010000001.1"/>
</dbReference>
<dbReference type="PROSITE" id="PS50885">
    <property type="entry name" value="HAMP"/>
    <property type="match status" value="1"/>
</dbReference>
<dbReference type="GO" id="GO:0016020">
    <property type="term" value="C:membrane"/>
    <property type="evidence" value="ECO:0007669"/>
    <property type="project" value="InterPro"/>
</dbReference>
<organism evidence="8 9">
    <name type="scientific">Modestobacter versicolor</name>
    <dbReference type="NCBI Taxonomy" id="429133"/>
    <lineage>
        <taxon>Bacteria</taxon>
        <taxon>Bacillati</taxon>
        <taxon>Actinomycetota</taxon>
        <taxon>Actinomycetes</taxon>
        <taxon>Geodermatophilales</taxon>
        <taxon>Geodermatophilaceae</taxon>
        <taxon>Modestobacter</taxon>
    </lineage>
</organism>
<evidence type="ECO:0000256" key="3">
    <source>
        <dbReference type="SAM" id="Phobius"/>
    </source>
</evidence>
<name>A0A323V3Y0_9ACTN</name>
<dbReference type="PANTHER" id="PTHR44757:SF2">
    <property type="entry name" value="BIOFILM ARCHITECTURE MAINTENANCE PROTEIN MBAA"/>
    <property type="match status" value="1"/>
</dbReference>
<dbReference type="AlphaFoldDB" id="A0A323V3Y0"/>
<evidence type="ECO:0000259" key="4">
    <source>
        <dbReference type="PROSITE" id="PS50883"/>
    </source>
</evidence>
<evidence type="ECO:0000313" key="10">
    <source>
        <dbReference type="Proteomes" id="UP000580718"/>
    </source>
</evidence>
<dbReference type="SUPFAM" id="SSF55073">
    <property type="entry name" value="Nucleotide cyclase"/>
    <property type="match status" value="1"/>
</dbReference>
<comment type="caution">
    <text evidence="8">The sequence shown here is derived from an EMBL/GenBank/DDBJ whole genome shotgun (WGS) entry which is preliminary data.</text>
</comment>
<evidence type="ECO:0000259" key="5">
    <source>
        <dbReference type="PROSITE" id="PS50885"/>
    </source>
</evidence>
<dbReference type="InterPro" id="IPR043128">
    <property type="entry name" value="Rev_trsase/Diguanyl_cyclase"/>
</dbReference>
<dbReference type="PROSITE" id="PS50883">
    <property type="entry name" value="EAL"/>
    <property type="match status" value="1"/>
</dbReference>
<dbReference type="InterPro" id="IPR003660">
    <property type="entry name" value="HAMP_dom"/>
</dbReference>
<dbReference type="PANTHER" id="PTHR44757">
    <property type="entry name" value="DIGUANYLATE CYCLASE DGCP"/>
    <property type="match status" value="1"/>
</dbReference>
<dbReference type="EMBL" id="QKNV01000317">
    <property type="protein sequence ID" value="PZA19529.1"/>
    <property type="molecule type" value="Genomic_DNA"/>
</dbReference>
<dbReference type="OrthoDB" id="23692at2"/>
<evidence type="ECO:0000313" key="9">
    <source>
        <dbReference type="Proteomes" id="UP000247602"/>
    </source>
</evidence>
<keyword evidence="9" id="KW-1185">Reference proteome</keyword>
<protein>
    <submittedName>
        <fullName evidence="7">Diguanylate cyclase (GGDEF)-like protein</fullName>
    </submittedName>
    <submittedName>
        <fullName evidence="8">GGDEF domain-containing protein</fullName>
    </submittedName>
</protein>
<gene>
    <name evidence="8" type="ORF">DMO24_20255</name>
    <name evidence="7" type="ORF">FHX36_001528</name>
</gene>
<dbReference type="Pfam" id="PF00990">
    <property type="entry name" value="GGDEF"/>
    <property type="match status" value="1"/>
</dbReference>
<keyword evidence="3" id="KW-0472">Membrane</keyword>
<dbReference type="SUPFAM" id="SSF141868">
    <property type="entry name" value="EAL domain-like"/>
    <property type="match status" value="1"/>
</dbReference>
<evidence type="ECO:0000313" key="7">
    <source>
        <dbReference type="EMBL" id="MBB3675793.1"/>
    </source>
</evidence>
<accession>A0A323V3Y0</accession>
<dbReference type="PROSITE" id="PS50887">
    <property type="entry name" value="GGDEF"/>
    <property type="match status" value="1"/>
</dbReference>
<dbReference type="InterPro" id="IPR001633">
    <property type="entry name" value="EAL_dom"/>
</dbReference>
<reference evidence="7 10" key="2">
    <citation type="submission" date="2020-08" db="EMBL/GenBank/DDBJ databases">
        <title>Sequencing the genomes of 1000 actinobacteria strains.</title>
        <authorList>
            <person name="Klenk H.-P."/>
        </authorList>
    </citation>
    <scope>NUCLEOTIDE SEQUENCE [LARGE SCALE GENOMIC DNA]</scope>
    <source>
        <strain evidence="7 10">DSM 16678</strain>
    </source>
</reference>
<dbReference type="Pfam" id="PF00563">
    <property type="entry name" value="EAL"/>
    <property type="match status" value="1"/>
</dbReference>
<dbReference type="SMART" id="SM00267">
    <property type="entry name" value="GGDEF"/>
    <property type="match status" value="1"/>
</dbReference>
<dbReference type="Gene3D" id="3.20.20.450">
    <property type="entry name" value="EAL domain"/>
    <property type="match status" value="1"/>
</dbReference>
<dbReference type="SMART" id="SM00052">
    <property type="entry name" value="EAL"/>
    <property type="match status" value="1"/>
</dbReference>
<dbReference type="InterPro" id="IPR000160">
    <property type="entry name" value="GGDEF_dom"/>
</dbReference>
<feature type="transmembrane region" description="Helical" evidence="3">
    <location>
        <begin position="17"/>
        <end position="40"/>
    </location>
</feature>
<dbReference type="GO" id="GO:0007165">
    <property type="term" value="P:signal transduction"/>
    <property type="evidence" value="ECO:0007669"/>
    <property type="project" value="InterPro"/>
</dbReference>
<evidence type="ECO:0000256" key="1">
    <source>
        <dbReference type="ARBA" id="ARBA00022692"/>
    </source>
</evidence>
<dbReference type="InterPro" id="IPR035919">
    <property type="entry name" value="EAL_sf"/>
</dbReference>
<dbReference type="CDD" id="cd01948">
    <property type="entry name" value="EAL"/>
    <property type="match status" value="1"/>
</dbReference>
<dbReference type="CDD" id="cd01949">
    <property type="entry name" value="GGDEF"/>
    <property type="match status" value="1"/>
</dbReference>